<dbReference type="InterPro" id="IPR004843">
    <property type="entry name" value="Calcineurin-like_PHP"/>
</dbReference>
<evidence type="ECO:0000313" key="3">
    <source>
        <dbReference type="EMBL" id="CBL04622.1"/>
    </source>
</evidence>
<evidence type="ECO:0000313" key="4">
    <source>
        <dbReference type="Proteomes" id="UP000008805"/>
    </source>
</evidence>
<evidence type="ECO:0000259" key="2">
    <source>
        <dbReference type="Pfam" id="PF00149"/>
    </source>
</evidence>
<dbReference type="InterPro" id="IPR029052">
    <property type="entry name" value="Metallo-depent_PP-like"/>
</dbReference>
<dbReference type="PROSITE" id="PS51318">
    <property type="entry name" value="TAT"/>
    <property type="match status" value="1"/>
</dbReference>
<dbReference type="Gene3D" id="2.60.120.200">
    <property type="match status" value="1"/>
</dbReference>
<dbReference type="SUPFAM" id="SSF56300">
    <property type="entry name" value="Metallo-dependent phosphatases"/>
    <property type="match status" value="1"/>
</dbReference>
<reference evidence="3 4" key="2">
    <citation type="submission" date="2010-03" db="EMBL/GenBank/DDBJ databases">
        <authorList>
            <person name="Pajon A."/>
        </authorList>
    </citation>
    <scope>NUCLEOTIDE SEQUENCE [LARGE SCALE GENOMIC DNA]</scope>
    <source>
        <strain evidence="4">7-10-1-b</strain>
    </source>
</reference>
<dbReference type="EMBL" id="FP929047">
    <property type="protein sequence ID" value="CBL04622.1"/>
    <property type="molecule type" value="Genomic_DNA"/>
</dbReference>
<organism evidence="3 4">
    <name type="scientific">Gordonibacter pamelaeae 7-10-1-b</name>
    <dbReference type="NCBI Taxonomy" id="657308"/>
    <lineage>
        <taxon>Bacteria</taxon>
        <taxon>Bacillati</taxon>
        <taxon>Actinomycetota</taxon>
        <taxon>Coriobacteriia</taxon>
        <taxon>Eggerthellales</taxon>
        <taxon>Eggerthellaceae</taxon>
        <taxon>Gordonibacter</taxon>
    </lineage>
</organism>
<accession>D6EA75</accession>
<proteinExistence type="predicted"/>
<feature type="compositionally biased region" description="Pro residues" evidence="1">
    <location>
        <begin position="865"/>
        <end position="883"/>
    </location>
</feature>
<feature type="region of interest" description="Disordered" evidence="1">
    <location>
        <begin position="858"/>
        <end position="920"/>
    </location>
</feature>
<name>D6EA75_9ACTN</name>
<dbReference type="HOGENOM" id="CLU_316108_0_0_11"/>
<evidence type="ECO:0000256" key="1">
    <source>
        <dbReference type="SAM" id="MobiDB-lite"/>
    </source>
</evidence>
<dbReference type="AlphaFoldDB" id="D6EA75"/>
<reference evidence="3 4" key="1">
    <citation type="submission" date="2010-03" db="EMBL/GenBank/DDBJ databases">
        <title>The genome sequence of Gordonibacter pamelaeae 7-10-1-bT.</title>
        <authorList>
            <consortium name="metaHIT consortium -- http://www.metahit.eu/"/>
            <person name="Pajon A."/>
            <person name="Turner K."/>
            <person name="Parkhill J."/>
            <person name="Timmis K."/>
            <person name="Oxley A."/>
            <person name="Wurdemann D."/>
        </authorList>
    </citation>
    <scope>NUCLEOTIDE SEQUENCE [LARGE SCALE GENOMIC DNA]</scope>
    <source>
        <strain evidence="4">7-10-1-b</strain>
    </source>
</reference>
<dbReference type="GO" id="GO:0016787">
    <property type="term" value="F:hydrolase activity"/>
    <property type="evidence" value="ECO:0007669"/>
    <property type="project" value="InterPro"/>
</dbReference>
<dbReference type="Gene3D" id="3.60.21.10">
    <property type="match status" value="1"/>
</dbReference>
<gene>
    <name evidence="3" type="ORF">GPA_24820</name>
</gene>
<feature type="compositionally biased region" description="Gly residues" evidence="1">
    <location>
        <begin position="886"/>
        <end position="910"/>
    </location>
</feature>
<feature type="domain" description="Calcineurin-like phosphoesterase" evidence="2">
    <location>
        <begin position="81"/>
        <end position="312"/>
    </location>
</feature>
<dbReference type="KEGG" id="gpa:GPA_24820"/>
<protein>
    <submittedName>
        <fullName evidence="3">Calcineurin-like phosphoesterase</fullName>
    </submittedName>
</protein>
<keyword evidence="4" id="KW-1185">Reference proteome</keyword>
<dbReference type="InterPro" id="IPR013320">
    <property type="entry name" value="ConA-like_dom_sf"/>
</dbReference>
<sequence>MRSHGDASRAVDRKDIMDSQLSSIYDHGTFGVSRRTFVKLAAACGVTAMGGMLAFPGQHADAAFTEPEDPSWPELPAGKVRFTVHSDTHFTCCDVEKKLPFAFETIYQAVPDCAAHVFAGDSVNTGTTAEFDALLAGANAAIRKPALFVMGNHEFGVGGSPLEGNAVTNFKYFLSHLTCADAYQKPGGAFEGKLNVHTEIGGYHVIAASCGRGYWYGDTTYDDDGTTPITILDWMKREIAAAAADDPTGTKPIFFMTHHPFPDTVWYSPTSFNAGWIGDYGSVDDRNSKAFYNELKAKYPQLVHFSGHTHIPEEDPRSIFQDVDGFTLVQTATFGDSFWMRGGKDADGYDENGGTGGHPSDGYDASQCLLVEVDAANGHEVTIRRMDFRQGAYLGTPWTFKVSDKSTWTYTHAAMEARSLPPILEEGAAVRIPADSITQTGASFAIAADKIRPDTSGLSDDVVMSYRIVVLDAQGAEVYNACYMSDYYNAPANQPAEFVRPLFGAALAPESPYSLKAYARNPWEKETLIGEVIFTTAGGEAVPATPLLSVDFSQGSAADLSETPHVLTPFGSPAFETVEEFGRQVAVFDGATAAFGYDFAAEDFAKLATSTTAELLVQFTAKPSSGYTDIFSCGQGGGQWLEYYPTGKLHYYFTDGSTNVSTPVEPGVWTHITATYDGASLKIYQDGVLAGETAAAGAIAAPNASKARWYIGADCGGEGEPQAFSAAKVAFAKLTHGTVATAEEVAANYRACAPSTIELPEPDAFGAPEVGAACVIPAAAATTANGSPIEAVPSVIDPEGNPVGLYLTSVPEGAAALAAAAARGTTLYSFVPTVDGNHTVTYRAGYSQASLTVSVAAAPIDPDPEPTPDPQPTPDPTPDPDPAPGNGAGGGTGSSGQGTGGSGTAPGSTGGSRLAKTGDGIEAGGALVGLMATAGAAICVARSFWKGEFSEEESR</sequence>
<dbReference type="Pfam" id="PF13385">
    <property type="entry name" value="Laminin_G_3"/>
    <property type="match status" value="1"/>
</dbReference>
<dbReference type="SUPFAM" id="SSF49899">
    <property type="entry name" value="Concanavalin A-like lectins/glucanases"/>
    <property type="match status" value="1"/>
</dbReference>
<dbReference type="Pfam" id="PF00149">
    <property type="entry name" value="Metallophos"/>
    <property type="match status" value="1"/>
</dbReference>
<dbReference type="InterPro" id="IPR006311">
    <property type="entry name" value="TAT_signal"/>
</dbReference>
<dbReference type="Proteomes" id="UP000008805">
    <property type="component" value="Chromosome"/>
</dbReference>